<dbReference type="PANTHER" id="PTHR12526:SF630">
    <property type="entry name" value="GLYCOSYLTRANSFERASE"/>
    <property type="match status" value="1"/>
</dbReference>
<dbReference type="CDD" id="cd03801">
    <property type="entry name" value="GT4_PimA-like"/>
    <property type="match status" value="1"/>
</dbReference>
<dbReference type="SUPFAM" id="SSF53756">
    <property type="entry name" value="UDP-Glycosyltransferase/glycogen phosphorylase"/>
    <property type="match status" value="1"/>
</dbReference>
<comment type="caution">
    <text evidence="2">The sequence shown here is derived from an EMBL/GenBank/DDBJ whole genome shotgun (WGS) entry which is preliminary data.</text>
</comment>
<dbReference type="InterPro" id="IPR001296">
    <property type="entry name" value="Glyco_trans_1"/>
</dbReference>
<dbReference type="Gene3D" id="3.40.50.2000">
    <property type="entry name" value="Glycogen Phosphorylase B"/>
    <property type="match status" value="1"/>
</dbReference>
<evidence type="ECO:0000313" key="2">
    <source>
        <dbReference type="EMBL" id="OGH92857.1"/>
    </source>
</evidence>
<reference evidence="2 3" key="1">
    <citation type="journal article" date="2016" name="Nat. Commun.">
        <title>Thousands of microbial genomes shed light on interconnected biogeochemical processes in an aquifer system.</title>
        <authorList>
            <person name="Anantharaman K."/>
            <person name="Brown C.T."/>
            <person name="Hug L.A."/>
            <person name="Sharon I."/>
            <person name="Castelle C.J."/>
            <person name="Probst A.J."/>
            <person name="Thomas B.C."/>
            <person name="Singh A."/>
            <person name="Wilkins M.J."/>
            <person name="Karaoz U."/>
            <person name="Brodie E.L."/>
            <person name="Williams K.H."/>
            <person name="Hubbard S.S."/>
            <person name="Banfield J.F."/>
        </authorList>
    </citation>
    <scope>NUCLEOTIDE SEQUENCE [LARGE SCALE GENOMIC DNA]</scope>
</reference>
<proteinExistence type="predicted"/>
<dbReference type="GO" id="GO:0016757">
    <property type="term" value="F:glycosyltransferase activity"/>
    <property type="evidence" value="ECO:0007669"/>
    <property type="project" value="InterPro"/>
</dbReference>
<dbReference type="Pfam" id="PF00534">
    <property type="entry name" value="Glycos_transf_1"/>
    <property type="match status" value="1"/>
</dbReference>
<evidence type="ECO:0000313" key="3">
    <source>
        <dbReference type="Proteomes" id="UP000176634"/>
    </source>
</evidence>
<dbReference type="PANTHER" id="PTHR12526">
    <property type="entry name" value="GLYCOSYLTRANSFERASE"/>
    <property type="match status" value="1"/>
</dbReference>
<dbReference type="STRING" id="1798705.A2563_04290"/>
<name>A0A1F6P9K1_9BACT</name>
<feature type="domain" description="Glycosyl transferase family 1" evidence="1">
    <location>
        <begin position="173"/>
        <end position="347"/>
    </location>
</feature>
<dbReference type="AlphaFoldDB" id="A0A1F6P9K1"/>
<evidence type="ECO:0000259" key="1">
    <source>
        <dbReference type="Pfam" id="PF00534"/>
    </source>
</evidence>
<sequence>MLEKIRVASLANDMGIGGTARQAVSIDKHLNKEFFEHFIISLSSQGDTRSKFVDSKKVFFISDPKEIADVLEKNKVNILYVHRHGRNDPRHDAIAKEVSSDVEIAEMNTFSVEDKGYFGQRCNKHIFVSQTNVVKYCAQNNINFDFKKHKVLYGLVDSENFISKSPTESEIKEYKNKFGISGHPVMGRLARPVMEKWDDQMLVMWKKLSQINPQTKFVIYGVPEEKKKLLQSAGNLENLIMLDPTDSDKELALFYSAIDVFVHDSQIGECNCGAIAEAMLFKKPCVIMSTPFPKYIYGRNHTNDNGQIEQIKNGENGYVVTSGTAMAYAVDSLFKNPDLAKKMGERNGKELLDRYDVSVGIKTLEKIFMEIMLDRGISLPESALNYYNSFKFYPDENEVKNWFKEYYFRLDDVYGKEYSNSALDKAILFYLKYHRKFKTVLKKLGI</sequence>
<accession>A0A1F6P9K1</accession>
<protein>
    <recommendedName>
        <fullName evidence="1">Glycosyl transferase family 1 domain-containing protein</fullName>
    </recommendedName>
</protein>
<organism evidence="2 3">
    <name type="scientific">Candidatus Magasanikbacteria bacterium RIFOXYD1_FULL_40_23</name>
    <dbReference type="NCBI Taxonomy" id="1798705"/>
    <lineage>
        <taxon>Bacteria</taxon>
        <taxon>Candidatus Magasanikiibacteriota</taxon>
    </lineage>
</organism>
<dbReference type="Proteomes" id="UP000176634">
    <property type="component" value="Unassembled WGS sequence"/>
</dbReference>
<dbReference type="EMBL" id="MFRA01000005">
    <property type="protein sequence ID" value="OGH92857.1"/>
    <property type="molecule type" value="Genomic_DNA"/>
</dbReference>
<gene>
    <name evidence="2" type="ORF">A2563_04290</name>
</gene>